<dbReference type="GO" id="GO:0016491">
    <property type="term" value="F:oxidoreductase activity"/>
    <property type="evidence" value="ECO:0007669"/>
    <property type="project" value="UniProtKB-KW"/>
</dbReference>
<dbReference type="STRING" id="416874.SAMN04487958_104169"/>
<evidence type="ECO:0000256" key="4">
    <source>
        <dbReference type="ARBA" id="ARBA00022630"/>
    </source>
</evidence>
<dbReference type="Pfam" id="PF13434">
    <property type="entry name" value="Lys_Orn_oxgnase"/>
    <property type="match status" value="1"/>
</dbReference>
<comment type="pathway">
    <text evidence="2">Siderophore biosynthesis.</text>
</comment>
<keyword evidence="4" id="KW-0285">Flavoprotein</keyword>
<organism evidence="8 9">
    <name type="scientific">Vreelandella subterranea</name>
    <dbReference type="NCBI Taxonomy" id="416874"/>
    <lineage>
        <taxon>Bacteria</taxon>
        <taxon>Pseudomonadati</taxon>
        <taxon>Pseudomonadota</taxon>
        <taxon>Gammaproteobacteria</taxon>
        <taxon>Oceanospirillales</taxon>
        <taxon>Halomonadaceae</taxon>
        <taxon>Vreelandella</taxon>
    </lineage>
</organism>
<evidence type="ECO:0000256" key="7">
    <source>
        <dbReference type="ARBA" id="ARBA00023002"/>
    </source>
</evidence>
<dbReference type="InterPro" id="IPR036188">
    <property type="entry name" value="FAD/NAD-bd_sf"/>
</dbReference>
<dbReference type="Gene3D" id="3.50.50.60">
    <property type="entry name" value="FAD/NAD(P)-binding domain"/>
    <property type="match status" value="1"/>
</dbReference>
<keyword evidence="6" id="KW-0521">NADP</keyword>
<dbReference type="RefSeq" id="WP_092826846.1">
    <property type="nucleotide sequence ID" value="NZ_FOGS01000004.1"/>
</dbReference>
<evidence type="ECO:0000256" key="1">
    <source>
        <dbReference type="ARBA" id="ARBA00001974"/>
    </source>
</evidence>
<evidence type="ECO:0000313" key="8">
    <source>
        <dbReference type="EMBL" id="SER91641.1"/>
    </source>
</evidence>
<evidence type="ECO:0000256" key="5">
    <source>
        <dbReference type="ARBA" id="ARBA00022827"/>
    </source>
</evidence>
<evidence type="ECO:0000256" key="3">
    <source>
        <dbReference type="ARBA" id="ARBA00007588"/>
    </source>
</evidence>
<sequence length="431" mass="48632">MHIHDLIGIGFGPSNIALAIALDEQRQSGQARDAFFIERQPCFAWHPHMLLDNAHMQISFLKDLVTPRNPGSRFSFLNYLHSKGRLQDFINLQTFFPSRHEFNDYLSWTASHFEHQCAYGEDVFDVLPETDNDEVAYLRVRSRDASGAVQERLTRSLVISVGGAPNVPECFAGLKDDPRVFHSSHYLRELAKQDAPKRIAVIGAGQSAAEIFLDLHGREGIQADLISRAWAFKPSDDSPFVNEIFNPEYTDYVFNNPTGQREALLQEYKSTNYSAPDLALIQEIYDVFYQQKVTGQARHRFRRRHEVIGSEATHEGVELNVRDLETGHTDITRYDAVVLATGYVRDTYKQLLAPVEDYLSDFAVNRHYQLYTNPEFKPAIFLQGSCEPTHGLSDTLLSILAARTSEICEVLNEELPAAHSGVSTPSLVGAD</sequence>
<reference evidence="9" key="1">
    <citation type="submission" date="2016-10" db="EMBL/GenBank/DDBJ databases">
        <authorList>
            <person name="Varghese N."/>
            <person name="Submissions S."/>
        </authorList>
    </citation>
    <scope>NUCLEOTIDE SEQUENCE [LARGE SCALE GENOMIC DNA]</scope>
    <source>
        <strain evidence="9">CGMCC 1.6495</strain>
    </source>
</reference>
<dbReference type="Proteomes" id="UP000198505">
    <property type="component" value="Unassembled WGS sequence"/>
</dbReference>
<dbReference type="SUPFAM" id="SSF51905">
    <property type="entry name" value="FAD/NAD(P)-binding domain"/>
    <property type="match status" value="2"/>
</dbReference>
<comment type="cofactor">
    <cofactor evidence="1">
        <name>FAD</name>
        <dbReference type="ChEBI" id="CHEBI:57692"/>
    </cofactor>
</comment>
<dbReference type="PANTHER" id="PTHR42802">
    <property type="entry name" value="MONOOXYGENASE"/>
    <property type="match status" value="1"/>
</dbReference>
<keyword evidence="7" id="KW-0560">Oxidoreductase</keyword>
<dbReference type="PANTHER" id="PTHR42802:SF1">
    <property type="entry name" value="L-ORNITHINE N(5)-MONOOXYGENASE"/>
    <property type="match status" value="1"/>
</dbReference>
<evidence type="ECO:0000256" key="6">
    <source>
        <dbReference type="ARBA" id="ARBA00022857"/>
    </source>
</evidence>
<dbReference type="InterPro" id="IPR025700">
    <property type="entry name" value="Lys/Orn_oxygenase"/>
</dbReference>
<accession>A0A1H9T3C9</accession>
<dbReference type="AlphaFoldDB" id="A0A1H9T3C9"/>
<keyword evidence="5" id="KW-0274">FAD</keyword>
<gene>
    <name evidence="8" type="ORF">SAMN04487958_104169</name>
</gene>
<evidence type="ECO:0000313" key="9">
    <source>
        <dbReference type="Proteomes" id="UP000198505"/>
    </source>
</evidence>
<comment type="similarity">
    <text evidence="3">Belongs to the lysine N(6)-hydroxylase/L-ornithine N(5)-oxygenase family.</text>
</comment>
<dbReference type="GO" id="GO:0006879">
    <property type="term" value="P:intracellular iron ion homeostasis"/>
    <property type="evidence" value="ECO:0007669"/>
    <property type="project" value="TreeGrafter"/>
</dbReference>
<dbReference type="EMBL" id="FOGS01000004">
    <property type="protein sequence ID" value="SER91641.1"/>
    <property type="molecule type" value="Genomic_DNA"/>
</dbReference>
<proteinExistence type="inferred from homology"/>
<protein>
    <submittedName>
        <fullName evidence="8">L-ornithine N5-oxygenase</fullName>
    </submittedName>
</protein>
<name>A0A1H9T3C9_9GAMM</name>
<keyword evidence="9" id="KW-1185">Reference proteome</keyword>
<evidence type="ECO:0000256" key="2">
    <source>
        <dbReference type="ARBA" id="ARBA00004924"/>
    </source>
</evidence>